<evidence type="ECO:0000313" key="12">
    <source>
        <dbReference type="Proteomes" id="UP001223586"/>
    </source>
</evidence>
<keyword evidence="9" id="KW-1003">Cell membrane</keyword>
<dbReference type="RefSeq" id="WP_307233002.1">
    <property type="nucleotide sequence ID" value="NZ_JAUSTT010000039.1"/>
</dbReference>
<evidence type="ECO:0000256" key="4">
    <source>
        <dbReference type="ARBA" id="ARBA00022692"/>
    </source>
</evidence>
<feature type="transmembrane region" description="Helical" evidence="9">
    <location>
        <begin position="288"/>
        <end position="307"/>
    </location>
</feature>
<dbReference type="Gene3D" id="1.10.357.20">
    <property type="entry name" value="SLC41 divalent cation transporters, integral membrane domain"/>
    <property type="match status" value="1"/>
</dbReference>
<keyword evidence="9" id="KW-0479">Metal-binding</keyword>
<evidence type="ECO:0000256" key="1">
    <source>
        <dbReference type="ARBA" id="ARBA00004141"/>
    </source>
</evidence>
<comment type="function">
    <text evidence="9">Acts as a magnesium transporter.</text>
</comment>
<comment type="subunit">
    <text evidence="9">Homodimer.</text>
</comment>
<feature type="transmembrane region" description="Helical" evidence="9">
    <location>
        <begin position="422"/>
        <end position="443"/>
    </location>
</feature>
<dbReference type="PROSITE" id="PS51371">
    <property type="entry name" value="CBS"/>
    <property type="match status" value="2"/>
</dbReference>
<keyword evidence="12" id="KW-1185">Reference proteome</keyword>
<evidence type="ECO:0000256" key="3">
    <source>
        <dbReference type="ARBA" id="ARBA00022448"/>
    </source>
</evidence>
<protein>
    <recommendedName>
        <fullName evidence="9">Magnesium transporter MgtE</fullName>
    </recommendedName>
</protein>
<dbReference type="InterPro" id="IPR006667">
    <property type="entry name" value="SLC41_membr_dom"/>
</dbReference>
<dbReference type="InterPro" id="IPR036739">
    <property type="entry name" value="SLC41_membr_dom_sf"/>
</dbReference>
<dbReference type="Pfam" id="PF03448">
    <property type="entry name" value="MgtE_N"/>
    <property type="match status" value="1"/>
</dbReference>
<dbReference type="SMART" id="SM00116">
    <property type="entry name" value="CBS"/>
    <property type="match status" value="2"/>
</dbReference>
<feature type="transmembrane region" description="Helical" evidence="9">
    <location>
        <begin position="357"/>
        <end position="379"/>
    </location>
</feature>
<dbReference type="InterPro" id="IPR046342">
    <property type="entry name" value="CBS_dom_sf"/>
</dbReference>
<evidence type="ECO:0000256" key="2">
    <source>
        <dbReference type="ARBA" id="ARBA00009749"/>
    </source>
</evidence>
<dbReference type="Pfam" id="PF01769">
    <property type="entry name" value="MgtE"/>
    <property type="match status" value="1"/>
</dbReference>
<dbReference type="PANTHER" id="PTHR43773">
    <property type="entry name" value="MAGNESIUM TRANSPORTER MGTE"/>
    <property type="match status" value="1"/>
</dbReference>
<comment type="caution">
    <text evidence="11">The sequence shown here is derived from an EMBL/GenBank/DDBJ whole genome shotgun (WGS) entry which is preliminary data.</text>
</comment>
<dbReference type="Pfam" id="PF00571">
    <property type="entry name" value="CBS"/>
    <property type="match status" value="2"/>
</dbReference>
<dbReference type="Gene3D" id="3.10.580.10">
    <property type="entry name" value="CBS-domain"/>
    <property type="match status" value="1"/>
</dbReference>
<sequence>MLTIKNWEEYTYYLLMYLKKKQKAHFRVDFFQLHPTNQADFFRLLDKEKRQCFYHFIDPKELAVIFSHLALQEQNKIMEELEEQYALAMMRELRTDDAVDFFKESRKDLTARYLSLMDEKTAQKIKTFMMYEKETIGSLMTTEYVTAKASETAEQVLLRLRHESKLAETIYYIYIVNEKKHLIGVVSLRELIVSHPQDALLHIMKEHLITATTDMEQEKAVAIIEEYDLLAVPVVNHDDEMIGIITVDDVLDVMQQEATQDRRELAGSDGILDSEANALKAAKLRLPWFILLLFLSGFTAKWIAASVPETFDLAIFIPLMAIIAINTGVQSQSVVLRRLSQNELNRKTFIAIYKRETVTAFLVGIACGMFAAALGYYFMNNVTKAAVLGISMLVNISICSVTGSIIPFIIHRLKIDPDVASCPFIIIINITISILLCFIATSFI</sequence>
<evidence type="ECO:0000256" key="8">
    <source>
        <dbReference type="PROSITE-ProRule" id="PRU00703"/>
    </source>
</evidence>
<evidence type="ECO:0000256" key="5">
    <source>
        <dbReference type="ARBA" id="ARBA00022842"/>
    </source>
</evidence>
<feature type="domain" description="CBS" evidence="10">
    <location>
        <begin position="140"/>
        <end position="201"/>
    </location>
</feature>
<dbReference type="InterPro" id="IPR006669">
    <property type="entry name" value="MgtE_transporter"/>
</dbReference>
<evidence type="ECO:0000256" key="9">
    <source>
        <dbReference type="RuleBase" id="RU362011"/>
    </source>
</evidence>
<keyword evidence="8" id="KW-0129">CBS domain</keyword>
<comment type="similarity">
    <text evidence="2 9">Belongs to the SLC41A transporter family.</text>
</comment>
<proteinExistence type="inferred from homology"/>
<keyword evidence="5 9" id="KW-0460">Magnesium</keyword>
<dbReference type="NCBIfam" id="TIGR00400">
    <property type="entry name" value="mgtE"/>
    <property type="match status" value="1"/>
</dbReference>
<dbReference type="Gene3D" id="1.25.60.10">
    <property type="entry name" value="MgtE N-terminal domain-like"/>
    <property type="match status" value="1"/>
</dbReference>
<dbReference type="InterPro" id="IPR000644">
    <property type="entry name" value="CBS_dom"/>
</dbReference>
<dbReference type="EMBL" id="JAUSTT010000039">
    <property type="protein sequence ID" value="MDQ0178302.1"/>
    <property type="molecule type" value="Genomic_DNA"/>
</dbReference>
<name>A0ABT9WYK8_9BACI</name>
<dbReference type="CDD" id="cd04606">
    <property type="entry name" value="CBS_pair_Mg_transporter"/>
    <property type="match status" value="1"/>
</dbReference>
<evidence type="ECO:0000256" key="6">
    <source>
        <dbReference type="ARBA" id="ARBA00022989"/>
    </source>
</evidence>
<feature type="transmembrane region" description="Helical" evidence="9">
    <location>
        <begin position="385"/>
        <end position="410"/>
    </location>
</feature>
<dbReference type="SUPFAM" id="SSF161093">
    <property type="entry name" value="MgtE membrane domain-like"/>
    <property type="match status" value="1"/>
</dbReference>
<evidence type="ECO:0000259" key="10">
    <source>
        <dbReference type="PROSITE" id="PS51371"/>
    </source>
</evidence>
<dbReference type="SMART" id="SM00924">
    <property type="entry name" value="MgtE_N"/>
    <property type="match status" value="1"/>
</dbReference>
<dbReference type="SUPFAM" id="SSF54631">
    <property type="entry name" value="CBS-domain pair"/>
    <property type="match status" value="1"/>
</dbReference>
<dbReference type="InterPro" id="IPR038076">
    <property type="entry name" value="MgtE_N_sf"/>
</dbReference>
<dbReference type="PANTHER" id="PTHR43773:SF1">
    <property type="entry name" value="MAGNESIUM TRANSPORTER MGTE"/>
    <property type="match status" value="1"/>
</dbReference>
<evidence type="ECO:0000313" key="11">
    <source>
        <dbReference type="EMBL" id="MDQ0178302.1"/>
    </source>
</evidence>
<dbReference type="SUPFAM" id="SSF158791">
    <property type="entry name" value="MgtE N-terminal domain-like"/>
    <property type="match status" value="1"/>
</dbReference>
<keyword evidence="3 9" id="KW-0813">Transport</keyword>
<keyword evidence="6 9" id="KW-1133">Transmembrane helix</keyword>
<keyword evidence="7 9" id="KW-0472">Membrane</keyword>
<evidence type="ECO:0000256" key="7">
    <source>
        <dbReference type="ARBA" id="ARBA00023136"/>
    </source>
</evidence>
<reference evidence="11 12" key="1">
    <citation type="submission" date="2023-07" db="EMBL/GenBank/DDBJ databases">
        <title>Genomic Encyclopedia of Type Strains, Phase IV (KMG-IV): sequencing the most valuable type-strain genomes for metagenomic binning, comparative biology and taxonomic classification.</title>
        <authorList>
            <person name="Goeker M."/>
        </authorList>
    </citation>
    <scope>NUCLEOTIDE SEQUENCE [LARGE SCALE GENOMIC DNA]</scope>
    <source>
        <strain evidence="11 12">DSM 23837</strain>
    </source>
</reference>
<dbReference type="Proteomes" id="UP001223586">
    <property type="component" value="Unassembled WGS sequence"/>
</dbReference>
<gene>
    <name evidence="11" type="ORF">J2S08_004206</name>
</gene>
<feature type="domain" description="CBS" evidence="10">
    <location>
        <begin position="204"/>
        <end position="262"/>
    </location>
</feature>
<organism evidence="11 12">
    <name type="scientific">Bacillus chungangensis</name>
    <dbReference type="NCBI Taxonomy" id="587633"/>
    <lineage>
        <taxon>Bacteria</taxon>
        <taxon>Bacillati</taxon>
        <taxon>Bacillota</taxon>
        <taxon>Bacilli</taxon>
        <taxon>Bacillales</taxon>
        <taxon>Bacillaceae</taxon>
        <taxon>Bacillus</taxon>
    </lineage>
</organism>
<dbReference type="InterPro" id="IPR006668">
    <property type="entry name" value="Mg_transptr_MgtE_intracell_dom"/>
</dbReference>
<accession>A0ABT9WYK8</accession>
<comment type="subcellular location">
    <subcellularLocation>
        <location evidence="9">Cell membrane</location>
        <topology evidence="9">Multi-pass membrane protein</topology>
    </subcellularLocation>
    <subcellularLocation>
        <location evidence="1">Membrane</location>
        <topology evidence="1">Multi-pass membrane protein</topology>
    </subcellularLocation>
</comment>
<keyword evidence="4 9" id="KW-0812">Transmembrane</keyword>
<feature type="transmembrane region" description="Helical" evidence="9">
    <location>
        <begin position="313"/>
        <end position="336"/>
    </location>
</feature>